<dbReference type="AlphaFoldDB" id="A0A849C5Y9"/>
<sequence>MSHSRGSDGHGSDGLFPRLAPPATLVQAASGGNTVITRRAVPPWVRTGFYWFLAFEFFVGFATKFWAGETFFGPAYSEKFADWGFDPNMRYLVGAIELVCAILLVIPRRQSRFLGAAGLVLLLTGAVTTHVIDDAPIYEEVSAPLHLVIMLCVVAANWPADVRELFRWRPSEALTLSQPGELRGRT</sequence>
<evidence type="ECO:0000313" key="6">
    <source>
        <dbReference type="EMBL" id="NNH73116.1"/>
    </source>
</evidence>
<dbReference type="Proteomes" id="UP000586827">
    <property type="component" value="Unassembled WGS sequence"/>
</dbReference>
<protein>
    <recommendedName>
        <fullName evidence="8">DoxX family protein</fullName>
    </recommendedName>
</protein>
<feature type="transmembrane region" description="Helical" evidence="5">
    <location>
        <begin position="48"/>
        <end position="68"/>
    </location>
</feature>
<keyword evidence="7" id="KW-1185">Reference proteome</keyword>
<evidence type="ECO:0000313" key="7">
    <source>
        <dbReference type="Proteomes" id="UP000586827"/>
    </source>
</evidence>
<comment type="subcellular location">
    <subcellularLocation>
        <location evidence="1">Membrane</location>
        <topology evidence="1">Multi-pass membrane protein</topology>
    </subcellularLocation>
</comment>
<keyword evidence="2 5" id="KW-0812">Transmembrane</keyword>
<dbReference type="Pfam" id="PF13564">
    <property type="entry name" value="DoxX_2"/>
    <property type="match status" value="1"/>
</dbReference>
<evidence type="ECO:0000256" key="1">
    <source>
        <dbReference type="ARBA" id="ARBA00004141"/>
    </source>
</evidence>
<comment type="caution">
    <text evidence="6">The sequence shown here is derived from an EMBL/GenBank/DDBJ whole genome shotgun (WGS) entry which is preliminary data.</text>
</comment>
<gene>
    <name evidence="6" type="ORF">HLB23_25190</name>
</gene>
<proteinExistence type="predicted"/>
<dbReference type="GO" id="GO:0016020">
    <property type="term" value="C:membrane"/>
    <property type="evidence" value="ECO:0007669"/>
    <property type="project" value="UniProtKB-SubCell"/>
</dbReference>
<name>A0A849C5Y9_9NOCA</name>
<feature type="transmembrane region" description="Helical" evidence="5">
    <location>
        <begin position="113"/>
        <end position="132"/>
    </location>
</feature>
<evidence type="ECO:0000256" key="3">
    <source>
        <dbReference type="ARBA" id="ARBA00022989"/>
    </source>
</evidence>
<organism evidence="6 7">
    <name type="scientific">Nocardia uniformis</name>
    <dbReference type="NCBI Taxonomy" id="53432"/>
    <lineage>
        <taxon>Bacteria</taxon>
        <taxon>Bacillati</taxon>
        <taxon>Actinomycetota</taxon>
        <taxon>Actinomycetes</taxon>
        <taxon>Mycobacteriales</taxon>
        <taxon>Nocardiaceae</taxon>
        <taxon>Nocardia</taxon>
    </lineage>
</organism>
<reference evidence="6 7" key="1">
    <citation type="submission" date="2020-05" db="EMBL/GenBank/DDBJ databases">
        <title>MicrobeNet Type strains.</title>
        <authorList>
            <person name="Nicholson A.C."/>
        </authorList>
    </citation>
    <scope>NUCLEOTIDE SEQUENCE [LARGE SCALE GENOMIC DNA]</scope>
    <source>
        <strain evidence="6 7">JCM 3224</strain>
    </source>
</reference>
<evidence type="ECO:0000256" key="5">
    <source>
        <dbReference type="SAM" id="Phobius"/>
    </source>
</evidence>
<evidence type="ECO:0000256" key="2">
    <source>
        <dbReference type="ARBA" id="ARBA00022692"/>
    </source>
</evidence>
<evidence type="ECO:0000256" key="4">
    <source>
        <dbReference type="ARBA" id="ARBA00023136"/>
    </source>
</evidence>
<keyword evidence="4 5" id="KW-0472">Membrane</keyword>
<feature type="transmembrane region" description="Helical" evidence="5">
    <location>
        <begin position="144"/>
        <end position="160"/>
    </location>
</feature>
<evidence type="ECO:0008006" key="8">
    <source>
        <dbReference type="Google" id="ProtNLM"/>
    </source>
</evidence>
<dbReference type="InterPro" id="IPR032808">
    <property type="entry name" value="DoxX"/>
</dbReference>
<feature type="transmembrane region" description="Helical" evidence="5">
    <location>
        <begin position="88"/>
        <end position="106"/>
    </location>
</feature>
<keyword evidence="3 5" id="KW-1133">Transmembrane helix</keyword>
<dbReference type="EMBL" id="JABELX010000009">
    <property type="protein sequence ID" value="NNH73116.1"/>
    <property type="molecule type" value="Genomic_DNA"/>
</dbReference>
<accession>A0A849C5Y9</accession>